<evidence type="ECO:0000313" key="2">
    <source>
        <dbReference type="EMBL" id="GET03388.1"/>
    </source>
</evidence>
<sequence length="445" mass="51925">MSKNIEKQAVTVTNSLKHVIKNLKKNSYLFVDEETKKIIFNNNVFEYDENFMIKRSNHSESEVLGNANFNIEMDYSEESDSYKDNKENINKRRGGKKKKKEAKADDIIIFLTDYIEDENKVELVDFDIPHEDYRRNFIKKMLVDTKGHASKEVYQNLFNIAHFEKTCIKRKLPYMEYMKSESVGLYKKSLSAILKRSRRFFHVAQHCKHWTECKVAPSYWDDISEELWNKLVSTYLLVTLLTFSLFPEYTFASVNSELINNEISLDFSSINDDCIGKFGFDRCRILEITNLTTISFGLIVLFTCYIIELRAKEGRYLLSNNTRVTKIAFGITIVAFTRLVSYFGDKPETINTIISRYLNLNSCDDISDVAEIIIQIKMTHNEEKNKGLKIEIEIIDQRYNLKKEFNVGVETEIREIIKDKILEIIENSKTLDDIQCDVKPVSGDV</sequence>
<reference evidence="2" key="1">
    <citation type="submission" date="2019-10" db="EMBL/GenBank/DDBJ databases">
        <title>Conservation and host-specific expression of non-tandemly repeated heterogenous ribosome RNA gene in arbuscular mycorrhizal fungi.</title>
        <authorList>
            <person name="Maeda T."/>
            <person name="Kobayashi Y."/>
            <person name="Nakagawa T."/>
            <person name="Ezawa T."/>
            <person name="Yamaguchi K."/>
            <person name="Bino T."/>
            <person name="Nishimoto Y."/>
            <person name="Shigenobu S."/>
            <person name="Kawaguchi M."/>
        </authorList>
    </citation>
    <scope>NUCLEOTIDE SEQUENCE</scope>
    <source>
        <strain evidence="2">HR1</strain>
    </source>
</reference>
<keyword evidence="1" id="KW-0472">Membrane</keyword>
<comment type="caution">
    <text evidence="2">The sequence shown here is derived from an EMBL/GenBank/DDBJ whole genome shotgun (WGS) entry which is preliminary data.</text>
</comment>
<dbReference type="OrthoDB" id="2447777at2759"/>
<dbReference type="Proteomes" id="UP000615446">
    <property type="component" value="Unassembled WGS sequence"/>
</dbReference>
<evidence type="ECO:0000256" key="1">
    <source>
        <dbReference type="SAM" id="Phobius"/>
    </source>
</evidence>
<evidence type="ECO:0000313" key="4">
    <source>
        <dbReference type="Proteomes" id="UP000615446"/>
    </source>
</evidence>
<keyword evidence="1" id="KW-1133">Transmembrane helix</keyword>
<feature type="transmembrane region" description="Helical" evidence="1">
    <location>
        <begin position="327"/>
        <end position="344"/>
    </location>
</feature>
<dbReference type="AlphaFoldDB" id="A0A8H3R587"/>
<dbReference type="EMBL" id="BLAL01000321">
    <property type="protein sequence ID" value="GET03390.1"/>
    <property type="molecule type" value="Genomic_DNA"/>
</dbReference>
<organism evidence="2 4">
    <name type="scientific">Rhizophagus clarus</name>
    <dbReference type="NCBI Taxonomy" id="94130"/>
    <lineage>
        <taxon>Eukaryota</taxon>
        <taxon>Fungi</taxon>
        <taxon>Fungi incertae sedis</taxon>
        <taxon>Mucoromycota</taxon>
        <taxon>Glomeromycotina</taxon>
        <taxon>Glomeromycetes</taxon>
        <taxon>Glomerales</taxon>
        <taxon>Glomeraceae</taxon>
        <taxon>Rhizophagus</taxon>
    </lineage>
</organism>
<accession>A0A8H3R587</accession>
<feature type="transmembrane region" description="Helical" evidence="1">
    <location>
        <begin position="288"/>
        <end position="307"/>
    </location>
</feature>
<name>A0A8H3R587_9GLOM</name>
<dbReference type="EMBL" id="BLAL01000321">
    <property type="protein sequence ID" value="GET03388.1"/>
    <property type="molecule type" value="Genomic_DNA"/>
</dbReference>
<gene>
    <name evidence="2" type="ORF">RCL2_002972800</name>
    <name evidence="3" type="ORF">RCL2_002973000</name>
</gene>
<keyword evidence="1" id="KW-0812">Transmembrane</keyword>
<evidence type="ECO:0000313" key="3">
    <source>
        <dbReference type="EMBL" id="GET03390.1"/>
    </source>
</evidence>
<protein>
    <submittedName>
        <fullName evidence="2">Uncharacterized protein</fullName>
    </submittedName>
</protein>
<proteinExistence type="predicted"/>